<accession>W4Q505</accession>
<evidence type="ECO:0000256" key="2">
    <source>
        <dbReference type="ARBA" id="ARBA00022801"/>
    </source>
</evidence>
<evidence type="ECO:0000256" key="3">
    <source>
        <dbReference type="ARBA" id="ARBA00022840"/>
    </source>
</evidence>
<dbReference type="PANTHER" id="PTHR34698:SF2">
    <property type="entry name" value="5-OXOPROLINASE SUBUNIT B"/>
    <property type="match status" value="1"/>
</dbReference>
<dbReference type="EMBL" id="BAUT01000024">
    <property type="protein sequence ID" value="GAE26414.1"/>
    <property type="molecule type" value="Genomic_DNA"/>
</dbReference>
<dbReference type="InterPro" id="IPR029000">
    <property type="entry name" value="Cyclophilin-like_dom_sf"/>
</dbReference>
<name>W4Q505_9BACI</name>
<dbReference type="Pfam" id="PF02682">
    <property type="entry name" value="CT_C_D"/>
    <property type="match status" value="1"/>
</dbReference>
<dbReference type="Proteomes" id="UP000018890">
    <property type="component" value="Unassembled WGS sequence"/>
</dbReference>
<sequence>MEIPKGSVGIAGVQTGVYSISTPGGWQLIGRTPLELFLKDEDPPSLLQSGDVVRFQPITSEEYWEYKEGSD</sequence>
<dbReference type="GO" id="GO:0005524">
    <property type="term" value="F:ATP binding"/>
    <property type="evidence" value="ECO:0007669"/>
    <property type="project" value="UniProtKB-KW"/>
</dbReference>
<evidence type="ECO:0000256" key="1">
    <source>
        <dbReference type="ARBA" id="ARBA00022741"/>
    </source>
</evidence>
<dbReference type="InterPro" id="IPR010016">
    <property type="entry name" value="PxpB"/>
</dbReference>
<organism evidence="5 6">
    <name type="scientific">Halalkalibacter wakoensis JCM 9140</name>
    <dbReference type="NCBI Taxonomy" id="1236970"/>
    <lineage>
        <taxon>Bacteria</taxon>
        <taxon>Bacillati</taxon>
        <taxon>Bacillota</taxon>
        <taxon>Bacilli</taxon>
        <taxon>Bacillales</taxon>
        <taxon>Bacillaceae</taxon>
        <taxon>Halalkalibacter</taxon>
    </lineage>
</organism>
<dbReference type="GO" id="GO:0016787">
    <property type="term" value="F:hydrolase activity"/>
    <property type="evidence" value="ECO:0007669"/>
    <property type="project" value="UniProtKB-KW"/>
</dbReference>
<dbReference type="STRING" id="1236970.JCM9140_2471"/>
<evidence type="ECO:0000313" key="5">
    <source>
        <dbReference type="EMBL" id="GAE26414.1"/>
    </source>
</evidence>
<keyword evidence="3" id="KW-0067">ATP-binding</keyword>
<keyword evidence="2 5" id="KW-0378">Hydrolase</keyword>
<dbReference type="Gene3D" id="2.40.100.10">
    <property type="entry name" value="Cyclophilin-like"/>
    <property type="match status" value="1"/>
</dbReference>
<dbReference type="AlphaFoldDB" id="W4Q505"/>
<dbReference type="SUPFAM" id="SSF50891">
    <property type="entry name" value="Cyclophilin-like"/>
    <property type="match status" value="1"/>
</dbReference>
<dbReference type="InterPro" id="IPR003833">
    <property type="entry name" value="CT_C_D"/>
</dbReference>
<protein>
    <submittedName>
        <fullName evidence="5">Allophanate hydrolase 2 subunit 1</fullName>
    </submittedName>
</protein>
<evidence type="ECO:0000259" key="4">
    <source>
        <dbReference type="Pfam" id="PF02682"/>
    </source>
</evidence>
<gene>
    <name evidence="5" type="ORF">JCM9140_2471</name>
</gene>
<keyword evidence="1" id="KW-0547">Nucleotide-binding</keyword>
<dbReference type="PANTHER" id="PTHR34698">
    <property type="entry name" value="5-OXOPROLINASE SUBUNIT B"/>
    <property type="match status" value="1"/>
</dbReference>
<proteinExistence type="predicted"/>
<comment type="caution">
    <text evidence="5">The sequence shown here is derived from an EMBL/GenBank/DDBJ whole genome shotgun (WGS) entry which is preliminary data.</text>
</comment>
<evidence type="ECO:0000313" key="6">
    <source>
        <dbReference type="Proteomes" id="UP000018890"/>
    </source>
</evidence>
<feature type="domain" description="Carboxyltransferase" evidence="4">
    <location>
        <begin position="2"/>
        <end position="47"/>
    </location>
</feature>
<keyword evidence="6" id="KW-1185">Reference proteome</keyword>
<reference evidence="5" key="1">
    <citation type="journal article" date="2014" name="Genome Announc.">
        <title>Draft Genome Sequences of Three Alkaliphilic Bacillus Strains, Bacillus wakoensis JCM 9140T, Bacillus akibai JCM 9157T, and Bacillus hemicellulosilyticus JCM 9152T.</title>
        <authorList>
            <person name="Yuki M."/>
            <person name="Oshima K."/>
            <person name="Suda W."/>
            <person name="Oshida Y."/>
            <person name="Kitamura K."/>
            <person name="Iida T."/>
            <person name="Hattori M."/>
            <person name="Ohkuma M."/>
        </authorList>
    </citation>
    <scope>NUCLEOTIDE SEQUENCE [LARGE SCALE GENOMIC DNA]</scope>
    <source>
        <strain evidence="5">JCM 9140</strain>
    </source>
</reference>